<reference evidence="2" key="1">
    <citation type="submission" date="2023-10" db="EMBL/GenBank/DDBJ databases">
        <authorList>
            <person name="Chen Y."/>
            <person name="Shah S."/>
            <person name="Dougan E. K."/>
            <person name="Thang M."/>
            <person name="Chan C."/>
        </authorList>
    </citation>
    <scope>NUCLEOTIDE SEQUENCE [LARGE SCALE GENOMIC DNA]</scope>
</reference>
<protein>
    <recommendedName>
        <fullName evidence="1">Reverse transcriptase domain-containing protein</fullName>
    </recommendedName>
</protein>
<feature type="non-terminal residue" evidence="2">
    <location>
        <position position="1"/>
    </location>
</feature>
<proteinExistence type="predicted"/>
<comment type="caution">
    <text evidence="2">The sequence shown here is derived from an EMBL/GenBank/DDBJ whole genome shotgun (WGS) entry which is preliminary data.</text>
</comment>
<dbReference type="PANTHER" id="PTHR47027">
    <property type="entry name" value="REVERSE TRANSCRIPTASE DOMAIN-CONTAINING PROTEIN"/>
    <property type="match status" value="1"/>
</dbReference>
<name>A0ABN9Q741_9DINO</name>
<dbReference type="EMBL" id="CAUYUJ010002622">
    <property type="protein sequence ID" value="CAK0801596.1"/>
    <property type="molecule type" value="Genomic_DNA"/>
</dbReference>
<dbReference type="InterPro" id="IPR000477">
    <property type="entry name" value="RT_dom"/>
</dbReference>
<organism evidence="2 3">
    <name type="scientific">Prorocentrum cordatum</name>
    <dbReference type="NCBI Taxonomy" id="2364126"/>
    <lineage>
        <taxon>Eukaryota</taxon>
        <taxon>Sar</taxon>
        <taxon>Alveolata</taxon>
        <taxon>Dinophyceae</taxon>
        <taxon>Prorocentrales</taxon>
        <taxon>Prorocentraceae</taxon>
        <taxon>Prorocentrum</taxon>
    </lineage>
</organism>
<evidence type="ECO:0000313" key="3">
    <source>
        <dbReference type="Proteomes" id="UP001189429"/>
    </source>
</evidence>
<dbReference type="Pfam" id="PF00078">
    <property type="entry name" value="RVT_1"/>
    <property type="match status" value="1"/>
</dbReference>
<evidence type="ECO:0000313" key="2">
    <source>
        <dbReference type="EMBL" id="CAK0801596.1"/>
    </source>
</evidence>
<dbReference type="PANTHER" id="PTHR47027:SF20">
    <property type="entry name" value="REVERSE TRANSCRIPTASE-LIKE PROTEIN WITH RNA-DIRECTED DNA POLYMERASE DOMAIN"/>
    <property type="match status" value="1"/>
</dbReference>
<dbReference type="Proteomes" id="UP001189429">
    <property type="component" value="Unassembled WGS sequence"/>
</dbReference>
<dbReference type="PROSITE" id="PS50878">
    <property type="entry name" value="RT_POL"/>
    <property type="match status" value="1"/>
</dbReference>
<sequence>ADKEIHVAFVDLKKAFDSVNRPALYEVQRRFGVPPRMLDSIRGLHDGLQARILSEGEIGDAFDVSSGVRQGCCLAPILFALYFSVVIDIWKTSRPERLRLHSCIDGRLRRSFTGGSFPSNVTAASLLGAQFADDLAVMAESSGDLAALVVSLNQHFTQWGLTMTSKTELLSFGAPTQSIDVGPFVVDEANDLQSGGTGAGVGNFKYVGSTFSRDSTIDREISLRIRSCWAAFGKHKQCAWRVKQLNRRVKGKLWLAGVAPAALCRLGALPLAPRHIRRLERTQYSMARAILGISRQRQHDRRISDRDLCQMLGVPNMRGLCVSEVLRRAGHVARLSNDRLPKLALFSWRPDRAQSTHSARGTFITYRRTLAWALKERRVPLESWMFLAQDKGHWRKDTVRSTAGFSGGLATPPAAPAGQEEAACPECAWVGTKNGLPVHFRRKHKDTSGLSWDAWCDLHNIVRRPTARRRDAAFIAGSRVATRRLGHELSCGHMLCRAEIGSTCPSRVLTADMNVAGLPVCPNTCSWFILTVLSVLKLMNASAAAASRRRRGSPGIVLCARLFRDNLGEVRAGLDKHDVALSIVMYLPEAHHKQVEEHAQAWQDLRDDAQGPHPWHCSKGDARFQRMMQLIGQDVQQGVLKLTAPGGGGSIAPGFVTPDALLGEIKKAPATGVAAVVEIMKGRRDIHKCPYRLILAASAWGSLFRDFLFCLKDERDVPGGEARPDCWSIRRWRRLNKGKGKGEGDNGK</sequence>
<gene>
    <name evidence="2" type="ORF">PCOR1329_LOCUS9423</name>
</gene>
<keyword evidence="3" id="KW-1185">Reference proteome</keyword>
<evidence type="ECO:0000259" key="1">
    <source>
        <dbReference type="PROSITE" id="PS50878"/>
    </source>
</evidence>
<accession>A0ABN9Q741</accession>
<feature type="domain" description="Reverse transcriptase" evidence="1">
    <location>
        <begin position="1"/>
        <end position="211"/>
    </location>
</feature>